<dbReference type="Proteomes" id="UP000007460">
    <property type="component" value="Chromosome"/>
</dbReference>
<evidence type="ECO:0000256" key="1">
    <source>
        <dbReference type="ARBA" id="ARBA00044755"/>
    </source>
</evidence>
<dbReference type="EMBL" id="CP001751">
    <property type="protein sequence ID" value="ADE39045.1"/>
    <property type="molecule type" value="Genomic_DNA"/>
</dbReference>
<dbReference type="Pfam" id="PF04519">
    <property type="entry name" value="Bactofilin"/>
    <property type="match status" value="1"/>
</dbReference>
<accession>D5BRZ8</accession>
<dbReference type="STRING" id="488538.SAR116_0802"/>
<protein>
    <submittedName>
        <fullName evidence="3">Integral membrane protein CcmA involved in cell shape determination</fullName>
        <ecNumber evidence="3">3.1.13.-</ecNumber>
    </submittedName>
</protein>
<dbReference type="eggNOG" id="COG1664">
    <property type="taxonomic scope" value="Bacteria"/>
</dbReference>
<evidence type="ECO:0000256" key="2">
    <source>
        <dbReference type="SAM" id="MobiDB-lite"/>
    </source>
</evidence>
<dbReference type="KEGG" id="apb:SAR116_0802"/>
<keyword evidence="4" id="KW-1185">Reference proteome</keyword>
<dbReference type="HOGENOM" id="CLU_1894486_0_0_5"/>
<dbReference type="GO" id="GO:0016787">
    <property type="term" value="F:hydrolase activity"/>
    <property type="evidence" value="ECO:0007669"/>
    <property type="project" value="UniProtKB-KW"/>
</dbReference>
<feature type="compositionally biased region" description="Acidic residues" evidence="2">
    <location>
        <begin position="116"/>
        <end position="134"/>
    </location>
</feature>
<reference evidence="3 4" key="1">
    <citation type="journal article" date="2010" name="J. Bacteriol.">
        <title>Complete genome sequence of "Candidatus Puniceispirillum marinum" IMCC1322, a representative of the SAR116 clade in the Alphaproteobacteria.</title>
        <authorList>
            <person name="Oh H.M."/>
            <person name="Kwon K.K."/>
            <person name="Kang I."/>
            <person name="Kang S.G."/>
            <person name="Lee J.H."/>
            <person name="Kim S.J."/>
            <person name="Cho J.C."/>
        </authorList>
    </citation>
    <scope>NUCLEOTIDE SEQUENCE [LARGE SCALE GENOMIC DNA]</scope>
    <source>
        <strain evidence="3 4">IMCC1322</strain>
    </source>
</reference>
<evidence type="ECO:0000313" key="4">
    <source>
        <dbReference type="Proteomes" id="UP000007460"/>
    </source>
</evidence>
<keyword evidence="3" id="KW-0378">Hydrolase</keyword>
<sequence>MDISKTKAVIGEGAHFSGTISNAKSIEINGTVEADLEAEKVSIGPEGEFRGAIKSDLVVISGHYHGEMHAHSVWATETAQIAGEVHYQSLQMDRGAALNCRVVHNWTEDTGNSVAEPEDEDAASDDAETGDEAS</sequence>
<proteinExistence type="inferred from homology"/>
<evidence type="ECO:0000313" key="3">
    <source>
        <dbReference type="EMBL" id="ADE39045.1"/>
    </source>
</evidence>
<dbReference type="PANTHER" id="PTHR35024">
    <property type="entry name" value="HYPOTHETICAL CYTOSOLIC PROTEIN"/>
    <property type="match status" value="1"/>
</dbReference>
<comment type="similarity">
    <text evidence="1">Belongs to the bactofilin family.</text>
</comment>
<dbReference type="InterPro" id="IPR007607">
    <property type="entry name" value="BacA/B"/>
</dbReference>
<dbReference type="AlphaFoldDB" id="D5BRZ8"/>
<organism evidence="3 4">
    <name type="scientific">Puniceispirillum marinum (strain IMCC1322)</name>
    <dbReference type="NCBI Taxonomy" id="488538"/>
    <lineage>
        <taxon>Bacteria</taxon>
        <taxon>Pseudomonadati</taxon>
        <taxon>Pseudomonadota</taxon>
        <taxon>Alphaproteobacteria</taxon>
        <taxon>Candidatus Puniceispirillales</taxon>
        <taxon>Candidatus Puniceispirillaceae</taxon>
        <taxon>Candidatus Puniceispirillum</taxon>
    </lineage>
</organism>
<dbReference type="EC" id="3.1.13.-" evidence="3"/>
<feature type="region of interest" description="Disordered" evidence="2">
    <location>
        <begin position="109"/>
        <end position="134"/>
    </location>
</feature>
<dbReference type="RefSeq" id="WP_013045674.1">
    <property type="nucleotide sequence ID" value="NC_014010.1"/>
</dbReference>
<name>D5BRZ8_PUNMI</name>
<gene>
    <name evidence="3" type="ordered locus">SAR116_0802</name>
</gene>
<dbReference type="PANTHER" id="PTHR35024:SF4">
    <property type="entry name" value="POLYMER-FORMING CYTOSKELETAL PROTEIN"/>
    <property type="match status" value="1"/>
</dbReference>